<feature type="transmembrane region" description="Helical" evidence="1">
    <location>
        <begin position="34"/>
        <end position="61"/>
    </location>
</feature>
<keyword evidence="1" id="KW-0472">Membrane</keyword>
<dbReference type="EMBL" id="JBFWIC010000002">
    <property type="protein sequence ID" value="MEZ0473525.1"/>
    <property type="molecule type" value="Genomic_DNA"/>
</dbReference>
<keyword evidence="1" id="KW-0812">Transmembrane</keyword>
<reference evidence="2 3" key="1">
    <citation type="submission" date="2024-07" db="EMBL/GenBank/DDBJ databases">
        <title>Luteimonas salilacus sp. nov., isolated from the shore soil of Salt Lake in Tibet of China.</title>
        <authorList>
            <person name="Zhang X."/>
            <person name="Li A."/>
        </authorList>
    </citation>
    <scope>NUCLEOTIDE SEQUENCE [LARGE SCALE GENOMIC DNA]</scope>
    <source>
        <strain evidence="2 3">B3-2-R+30</strain>
    </source>
</reference>
<dbReference type="Proteomes" id="UP001566331">
    <property type="component" value="Unassembled WGS sequence"/>
</dbReference>
<proteinExistence type="predicted"/>
<evidence type="ECO:0000313" key="3">
    <source>
        <dbReference type="Proteomes" id="UP001566331"/>
    </source>
</evidence>
<name>A0ABV4HQ70_9GAMM</name>
<gene>
    <name evidence="2" type="ORF">AB6713_02705</name>
</gene>
<comment type="caution">
    <text evidence="2">The sequence shown here is derived from an EMBL/GenBank/DDBJ whole genome shotgun (WGS) entry which is preliminary data.</text>
</comment>
<accession>A0ABV4HQ70</accession>
<keyword evidence="1" id="KW-1133">Transmembrane helix</keyword>
<keyword evidence="3" id="KW-1185">Reference proteome</keyword>
<organism evidence="2 3">
    <name type="scientific">Luteimonas salinilitoris</name>
    <dbReference type="NCBI Taxonomy" id="3237697"/>
    <lineage>
        <taxon>Bacteria</taxon>
        <taxon>Pseudomonadati</taxon>
        <taxon>Pseudomonadota</taxon>
        <taxon>Gammaproteobacteria</taxon>
        <taxon>Lysobacterales</taxon>
        <taxon>Lysobacteraceae</taxon>
        <taxon>Luteimonas</taxon>
    </lineage>
</organism>
<dbReference type="RefSeq" id="WP_370562280.1">
    <property type="nucleotide sequence ID" value="NZ_JBFWIB010000001.1"/>
</dbReference>
<sequence length="97" mass="10762">MISNFFNILHLRYRASGVSAVFSPRKPRHPLLRLAFGLLGLALLAVLLVFGVVIGAAMLTAGLAMRLLRQREQPDAGRQRRGALDGEFRIVDKPLLR</sequence>
<evidence type="ECO:0000313" key="2">
    <source>
        <dbReference type="EMBL" id="MEZ0473525.1"/>
    </source>
</evidence>
<protein>
    <submittedName>
        <fullName evidence="2">Uncharacterized protein</fullName>
    </submittedName>
</protein>
<evidence type="ECO:0000256" key="1">
    <source>
        <dbReference type="SAM" id="Phobius"/>
    </source>
</evidence>